<evidence type="ECO:0000313" key="1">
    <source>
        <dbReference type="EMBL" id="OUJ03489.1"/>
    </source>
</evidence>
<comment type="caution">
    <text evidence="1">The sequence shown here is derived from an EMBL/GenBank/DDBJ whole genome shotgun (WGS) entry which is preliminary data.</text>
</comment>
<protein>
    <submittedName>
        <fullName evidence="1">Uncharacterized protein</fullName>
    </submittedName>
</protein>
<gene>
    <name evidence="1" type="ORF">HK15_12295</name>
</gene>
<evidence type="ECO:0000313" key="2">
    <source>
        <dbReference type="Proteomes" id="UP000194999"/>
    </source>
</evidence>
<dbReference type="EMBL" id="JOOY01000008">
    <property type="protein sequence ID" value="OUJ03489.1"/>
    <property type="molecule type" value="Genomic_DNA"/>
</dbReference>
<accession>A0A252BGG7</accession>
<proteinExistence type="predicted"/>
<organism evidence="1 2">
    <name type="scientific">Acetobacter orientalis</name>
    <dbReference type="NCBI Taxonomy" id="146474"/>
    <lineage>
        <taxon>Bacteria</taxon>
        <taxon>Pseudomonadati</taxon>
        <taxon>Pseudomonadota</taxon>
        <taxon>Alphaproteobacteria</taxon>
        <taxon>Acetobacterales</taxon>
        <taxon>Acetobacteraceae</taxon>
        <taxon>Acetobacter</taxon>
    </lineage>
</organism>
<sequence>MAGVLTGFVKKRFFNGLHTLSADSTDPDDLTQTTRNGANSTFCAALYLPAKGASSALFYNKAKGAEKLGPL</sequence>
<name>A0A252BGG7_9PROT</name>
<reference evidence="1 2" key="1">
    <citation type="submission" date="2014-06" db="EMBL/GenBank/DDBJ databases">
        <authorList>
            <person name="Ju J."/>
            <person name="Zhang J."/>
        </authorList>
    </citation>
    <scope>NUCLEOTIDE SEQUENCE [LARGE SCALE GENOMIC DNA]</scope>
    <source>
        <strain evidence="1">DmW_048</strain>
    </source>
</reference>
<dbReference type="Proteomes" id="UP000194999">
    <property type="component" value="Unassembled WGS sequence"/>
</dbReference>
<dbReference type="AlphaFoldDB" id="A0A252BGG7"/>